<organism evidence="4">
    <name type="scientific">Streptomyces ambofaciens</name>
    <dbReference type="NCBI Taxonomy" id="1889"/>
    <lineage>
        <taxon>Bacteria</taxon>
        <taxon>Bacillati</taxon>
        <taxon>Actinomycetota</taxon>
        <taxon>Actinomycetes</taxon>
        <taxon>Kitasatosporales</taxon>
        <taxon>Streptomycetaceae</taxon>
        <taxon>Streptomyces</taxon>
    </lineage>
</organism>
<dbReference type="OrthoDB" id="3695445at2"/>
<dbReference type="Proteomes" id="UP000076720">
    <property type="component" value="Chromosome"/>
</dbReference>
<feature type="region of interest" description="Disordered" evidence="1">
    <location>
        <begin position="17"/>
        <end position="39"/>
    </location>
</feature>
<dbReference type="RefSeq" id="WP_063480842.1">
    <property type="nucleotide sequence ID" value="NZ_CP012949.1"/>
</dbReference>
<evidence type="ECO:0000313" key="3">
    <source>
        <dbReference type="EMBL" id="ANB10786.1"/>
    </source>
</evidence>
<dbReference type="EMBL" id="CP012949">
    <property type="protein sequence ID" value="ANB04054.1"/>
    <property type="molecule type" value="Genomic_DNA"/>
</dbReference>
<feature type="region of interest" description="Disordered" evidence="1">
    <location>
        <begin position="94"/>
        <end position="113"/>
    </location>
</feature>
<evidence type="ECO:0000313" key="4">
    <source>
        <dbReference type="EMBL" id="CAK51184.1"/>
    </source>
</evidence>
<evidence type="ECO:0000313" key="5">
    <source>
        <dbReference type="Proteomes" id="UP000076720"/>
    </source>
</evidence>
<dbReference type="EMBL" id="AM279694">
    <property type="protein sequence ID" value="CAK50946.1"/>
    <property type="molecule type" value="Genomic_DNA"/>
</dbReference>
<reference evidence="2 5" key="3">
    <citation type="journal article" date="2016" name="Genome Announc.">
        <title>Complete Genome Sequence of Streptomyces ambofaciens DSM 40697, a Paradigm for Genome Plasticity Studies.</title>
        <authorList>
            <person name="Thibessard A."/>
            <person name="Leblond P."/>
        </authorList>
    </citation>
    <scope>NUCLEOTIDE SEQUENCE [LARGE SCALE GENOMIC DNA]</scope>
    <source>
        <strain evidence="2 5">DSM 40697</strain>
    </source>
</reference>
<dbReference type="InterPro" id="IPR023393">
    <property type="entry name" value="START-like_dom_sf"/>
</dbReference>
<dbReference type="Gene3D" id="3.30.530.20">
    <property type="match status" value="1"/>
</dbReference>
<feature type="compositionally biased region" description="Low complexity" evidence="1">
    <location>
        <begin position="94"/>
        <end position="104"/>
    </location>
</feature>
<gene>
    <name evidence="4" type="ORF">DSMT0103</name>
    <name evidence="2" type="ORF">SAM40697_0091</name>
    <name evidence="3" type="ORF">SAM40697_6834</name>
</gene>
<dbReference type="PATRIC" id="fig|1889.10.peg.109"/>
<feature type="region of interest" description="Disordered" evidence="1">
    <location>
        <begin position="126"/>
        <end position="147"/>
    </location>
</feature>
<evidence type="ECO:0000256" key="1">
    <source>
        <dbReference type="SAM" id="MobiDB-lite"/>
    </source>
</evidence>
<dbReference type="EMBL" id="AM279695">
    <property type="protein sequence ID" value="CAK51184.1"/>
    <property type="molecule type" value="Genomic_DNA"/>
</dbReference>
<proteinExistence type="predicted"/>
<accession>Q0JWI1</accession>
<name>Q0JWI1_STRAM</name>
<dbReference type="AlphaFoldDB" id="Q0JWI1"/>
<dbReference type="EMBL" id="CP012949">
    <property type="protein sequence ID" value="ANB10786.1"/>
    <property type="molecule type" value="Genomic_DNA"/>
</dbReference>
<keyword evidence="5" id="KW-1185">Reference proteome</keyword>
<reference evidence="5" key="2">
    <citation type="submission" date="2015-10" db="EMBL/GenBank/DDBJ databases">
        <title>Complete genome sequence of Streptomyces ambofaciens DSM 40697.</title>
        <authorList>
            <person name="Thibessard A."/>
            <person name="Leblond P."/>
        </authorList>
    </citation>
    <scope>NUCLEOTIDE SEQUENCE [LARGE SCALE GENOMIC DNA]</scope>
    <source>
        <strain evidence="5">DSM 40697</strain>
    </source>
</reference>
<evidence type="ECO:0000313" key="2">
    <source>
        <dbReference type="EMBL" id="ANB04054.1"/>
    </source>
</evidence>
<reference evidence="4" key="1">
    <citation type="journal article" date="2006" name="J. Bacteriol.">
        <title>Intraspecific variability of the terminal inverted repeats of the linear chromosome of Streptomyces ambofaciens.</title>
        <authorList>
            <person name="Choulet F."/>
            <person name="Gallois A."/>
            <person name="Aigle B."/>
            <person name="Mangenot S."/>
            <person name="Gerbaud C."/>
            <person name="Truong C."/>
            <person name="Francou F.X."/>
            <person name="Borges F."/>
            <person name="Fourrier C."/>
            <person name="Guerineau M."/>
            <person name="Decaris B."/>
            <person name="Barbe V."/>
            <person name="Pernodet J.L."/>
            <person name="Leblond P."/>
        </authorList>
    </citation>
    <scope>NUCLEOTIDE SEQUENCE</scope>
    <source>
        <strain evidence="4">DSM40697</strain>
    </source>
</reference>
<sequence length="162" mass="17251">MKKLVWTAVVAAAGAAAVRRSRPSHRSGEQAGSRAQEWAGDRWLTVTVNRTPADVGSEGKLPPPLDDLAERIDVQIRPAPGDRGTELAARFKEPVPAASASVPARLAGQDPRQELRRALRDAKSLLEAGEVLRPDAPPTTRPTPGGKLVEVFTRRSGGEGVL</sequence>
<protein>
    <submittedName>
        <fullName evidence="4">Putative integral membrane protein</fullName>
    </submittedName>
</protein>